<gene>
    <name evidence="2" type="ORF">KOI35_15540</name>
</gene>
<protein>
    <submittedName>
        <fullName evidence="2">SIS domain-containing protein</fullName>
    </submittedName>
</protein>
<evidence type="ECO:0000313" key="3">
    <source>
        <dbReference type="Proteomes" id="UP001519654"/>
    </source>
</evidence>
<accession>A0ABS5YN69</accession>
<reference evidence="2 3" key="1">
    <citation type="submission" date="2021-06" db="EMBL/GenBank/DDBJ databases">
        <title>Actinoplanes lichenicola sp. nov., and Actinoplanes ovalisporus sp. nov., isolated from lichen in Thailand.</title>
        <authorList>
            <person name="Saeng-In P."/>
            <person name="Kanchanasin P."/>
            <person name="Yuki M."/>
            <person name="Kudo T."/>
            <person name="Ohkuma M."/>
            <person name="Phongsopitanun W."/>
            <person name="Tanasupawat S."/>
        </authorList>
    </citation>
    <scope>NUCLEOTIDE SEQUENCE [LARGE SCALE GENOMIC DNA]</scope>
    <source>
        <strain evidence="2 3">NBRC 110975</strain>
    </source>
</reference>
<dbReference type="Gene3D" id="3.40.50.10490">
    <property type="entry name" value="Glucose-6-phosphate isomerase like protein, domain 1"/>
    <property type="match status" value="2"/>
</dbReference>
<evidence type="ECO:0000259" key="1">
    <source>
        <dbReference type="PROSITE" id="PS51464"/>
    </source>
</evidence>
<feature type="domain" description="SIS" evidence="1">
    <location>
        <begin position="28"/>
        <end position="159"/>
    </location>
</feature>
<organism evidence="2 3">
    <name type="scientific">Paractinoplanes bogorensis</name>
    <dbReference type="NCBI Taxonomy" id="1610840"/>
    <lineage>
        <taxon>Bacteria</taxon>
        <taxon>Bacillati</taxon>
        <taxon>Actinomycetota</taxon>
        <taxon>Actinomycetes</taxon>
        <taxon>Micromonosporales</taxon>
        <taxon>Micromonosporaceae</taxon>
        <taxon>Paractinoplanes</taxon>
    </lineage>
</organism>
<dbReference type="EMBL" id="JAHKKG010000005">
    <property type="protein sequence ID" value="MBU2664915.1"/>
    <property type="molecule type" value="Genomic_DNA"/>
</dbReference>
<dbReference type="InterPro" id="IPR001347">
    <property type="entry name" value="SIS_dom"/>
</dbReference>
<dbReference type="RefSeq" id="WP_215788094.1">
    <property type="nucleotide sequence ID" value="NZ_JAHKKG010000005.1"/>
</dbReference>
<name>A0ABS5YN69_9ACTN</name>
<dbReference type="PANTHER" id="PTHR30514">
    <property type="entry name" value="GLUCOKINASE"/>
    <property type="match status" value="1"/>
</dbReference>
<dbReference type="InterPro" id="IPR047640">
    <property type="entry name" value="RpiR-like"/>
</dbReference>
<keyword evidence="3" id="KW-1185">Reference proteome</keyword>
<dbReference type="PROSITE" id="PS51464">
    <property type="entry name" value="SIS"/>
    <property type="match status" value="1"/>
</dbReference>
<dbReference type="Pfam" id="PF01380">
    <property type="entry name" value="SIS"/>
    <property type="match status" value="1"/>
</dbReference>
<comment type="caution">
    <text evidence="2">The sequence shown here is derived from an EMBL/GenBank/DDBJ whole genome shotgun (WGS) entry which is preliminary data.</text>
</comment>
<dbReference type="InterPro" id="IPR046348">
    <property type="entry name" value="SIS_dom_sf"/>
</dbReference>
<sequence length="334" mass="34509">MTAQLERMIAAQAEVVASLGDPALTEEAARKLAGARRVWLIGTGTSLHAAELGAAELARAGLDSRAIAANMFDQSLLRDGDAAVVITHTGHTAYAVRSRALLLDAGVPLISITGPDVDWPEAVRTPIAEASETYTVSYTAALVVLAQLAHHLGAPGGGPDAVRVVAEAIIAADAAGAGAGNGGSNGDTAGVGANRSGGGVDVPMPARAMAIVGPGLWSITAREGALKIREGARILCEGFDTDRLLHGGAVPYTPADTLLVLQPDELTSSVRHAARLERLQVVTWTSAVTTGSPLLDQIPMTVRLQRLALRFARLRGQDADLAITGAWADPELWP</sequence>
<dbReference type="Proteomes" id="UP001519654">
    <property type="component" value="Unassembled WGS sequence"/>
</dbReference>
<proteinExistence type="predicted"/>
<evidence type="ECO:0000313" key="2">
    <source>
        <dbReference type="EMBL" id="MBU2664915.1"/>
    </source>
</evidence>
<dbReference type="SUPFAM" id="SSF53697">
    <property type="entry name" value="SIS domain"/>
    <property type="match status" value="1"/>
</dbReference>